<reference evidence="1 2" key="1">
    <citation type="journal article" date="2014" name="Nat. Genet.">
        <title>Genome and transcriptome of the porcine whipworm Trichuris suis.</title>
        <authorList>
            <person name="Jex A.R."/>
            <person name="Nejsum P."/>
            <person name="Schwarz E.M."/>
            <person name="Hu L."/>
            <person name="Young N.D."/>
            <person name="Hall R.S."/>
            <person name="Korhonen P.K."/>
            <person name="Liao S."/>
            <person name="Thamsborg S."/>
            <person name="Xia J."/>
            <person name="Xu P."/>
            <person name="Wang S."/>
            <person name="Scheerlinck J.P."/>
            <person name="Hofmann A."/>
            <person name="Sternberg P.W."/>
            <person name="Wang J."/>
            <person name="Gasser R.B."/>
        </authorList>
    </citation>
    <scope>NUCLEOTIDE SEQUENCE [LARGE SCALE GENOMIC DNA]</scope>
    <source>
        <strain evidence="1">DCEP-RM93M</strain>
    </source>
</reference>
<gene>
    <name evidence="1" type="ORF">M513_10348</name>
</gene>
<sequence>MEYGLDENLKTRNRSNYFVAVLSRSESVRCCWGFAFTPLDYFHALCEGARNIFQKAIEDGSPFFAAR</sequence>
<keyword evidence="2" id="KW-1185">Reference proteome</keyword>
<evidence type="ECO:0000313" key="1">
    <source>
        <dbReference type="EMBL" id="KFD48793.1"/>
    </source>
</evidence>
<evidence type="ECO:0000313" key="2">
    <source>
        <dbReference type="Proteomes" id="UP000030764"/>
    </source>
</evidence>
<dbReference type="EMBL" id="KL363284">
    <property type="protein sequence ID" value="KFD48793.1"/>
    <property type="molecule type" value="Genomic_DNA"/>
</dbReference>
<protein>
    <submittedName>
        <fullName evidence="1">Uncharacterized protein</fullName>
    </submittedName>
</protein>
<organism evidence="1 2">
    <name type="scientific">Trichuris suis</name>
    <name type="common">pig whipworm</name>
    <dbReference type="NCBI Taxonomy" id="68888"/>
    <lineage>
        <taxon>Eukaryota</taxon>
        <taxon>Metazoa</taxon>
        <taxon>Ecdysozoa</taxon>
        <taxon>Nematoda</taxon>
        <taxon>Enoplea</taxon>
        <taxon>Dorylaimia</taxon>
        <taxon>Trichinellida</taxon>
        <taxon>Trichuridae</taxon>
        <taxon>Trichuris</taxon>
    </lineage>
</organism>
<dbReference type="Proteomes" id="UP000030764">
    <property type="component" value="Unassembled WGS sequence"/>
</dbReference>
<proteinExistence type="predicted"/>
<name>A0A085LUZ7_9BILA</name>
<accession>A0A085LUZ7</accession>
<dbReference type="AlphaFoldDB" id="A0A085LUZ7"/>